<gene>
    <name evidence="7" type="ORF">Q2T77_30010</name>
</gene>
<dbReference type="InterPro" id="IPR016156">
    <property type="entry name" value="FAD/NAD-linked_Rdtase_dimer_sf"/>
</dbReference>
<keyword evidence="2" id="KW-0285">Flavoprotein</keyword>
<dbReference type="InterPro" id="IPR023753">
    <property type="entry name" value="FAD/NAD-binding_dom"/>
</dbReference>
<dbReference type="Proteomes" id="UP001169027">
    <property type="component" value="Unassembled WGS sequence"/>
</dbReference>
<evidence type="ECO:0000256" key="4">
    <source>
        <dbReference type="ARBA" id="ARBA00023002"/>
    </source>
</evidence>
<dbReference type="RefSeq" id="WP_301814617.1">
    <property type="nucleotide sequence ID" value="NZ_JAUJZH010000029.1"/>
</dbReference>
<dbReference type="Pfam" id="PF07992">
    <property type="entry name" value="Pyr_redox_2"/>
    <property type="match status" value="1"/>
</dbReference>
<keyword evidence="4" id="KW-0560">Oxidoreductase</keyword>
<dbReference type="PRINTS" id="PR00411">
    <property type="entry name" value="PNDRDTASEI"/>
</dbReference>
<evidence type="ECO:0000256" key="3">
    <source>
        <dbReference type="ARBA" id="ARBA00022827"/>
    </source>
</evidence>
<dbReference type="InterPro" id="IPR036188">
    <property type="entry name" value="FAD/NAD-bd_sf"/>
</dbReference>
<dbReference type="Gene3D" id="3.50.50.60">
    <property type="entry name" value="FAD/NAD(P)-binding domain"/>
    <property type="match status" value="2"/>
</dbReference>
<dbReference type="PANTHER" id="PTHR43557">
    <property type="entry name" value="APOPTOSIS-INDUCING FACTOR 1"/>
    <property type="match status" value="1"/>
</dbReference>
<organism evidence="7 8">
    <name type="scientific">Variovorax ginsengisoli</name>
    <dbReference type="NCBI Taxonomy" id="363844"/>
    <lineage>
        <taxon>Bacteria</taxon>
        <taxon>Pseudomonadati</taxon>
        <taxon>Pseudomonadota</taxon>
        <taxon>Betaproteobacteria</taxon>
        <taxon>Burkholderiales</taxon>
        <taxon>Comamonadaceae</taxon>
        <taxon>Variovorax</taxon>
    </lineage>
</organism>
<sequence length="414" mass="44795">MNEAGIVIVGAGQAGAQLALSLRQLKHAGRVTLLGDEFEPPYQRPPLSKAYMLGKIELSGMLLRNAAIYAQQEIYWRGGARVHAIHRADQRVELTSGDSIDYAALVLATGTRSRPLEVPGGRLQGVVYLRSFGEARNLRSQLDRTKKIIVVGGGFIGLEFAAVASSQGHNVTVLESASRLFPRTLSPPASEFFRSLHERAGVEVLCGQTLTRVEGDQGRATGVTLSDGRRLAADLVVVGIGVLPNSDLAREAGLVTDNGIRVNARLETEDPAVFAIGDCASFVSPFLASHVGTHVRLESVQNAVDHAKHLAARLTGAHNDYQSVPWFWSDQYDTKLQIAGLTQGADRWSIEGDPTKGDFGVHCFVEDRWLGFESINRPGEHMAARRILDSGHLLAFDEVRSASFDIRARATASA</sequence>
<keyword evidence="8" id="KW-1185">Reference proteome</keyword>
<dbReference type="SUPFAM" id="SSF55424">
    <property type="entry name" value="FAD/NAD-linked reductases, dimerisation (C-terminal) domain"/>
    <property type="match status" value="1"/>
</dbReference>
<feature type="domain" description="Reductase C-terminal" evidence="6">
    <location>
        <begin position="326"/>
        <end position="408"/>
    </location>
</feature>
<dbReference type="InterPro" id="IPR028202">
    <property type="entry name" value="Reductase_C"/>
</dbReference>
<accession>A0ABT8SEV3</accession>
<comment type="cofactor">
    <cofactor evidence="1">
        <name>FAD</name>
        <dbReference type="ChEBI" id="CHEBI:57692"/>
    </cofactor>
</comment>
<evidence type="ECO:0000313" key="8">
    <source>
        <dbReference type="Proteomes" id="UP001169027"/>
    </source>
</evidence>
<dbReference type="SUPFAM" id="SSF51905">
    <property type="entry name" value="FAD/NAD(P)-binding domain"/>
    <property type="match status" value="1"/>
</dbReference>
<comment type="caution">
    <text evidence="7">The sequence shown here is derived from an EMBL/GenBank/DDBJ whole genome shotgun (WGS) entry which is preliminary data.</text>
</comment>
<evidence type="ECO:0000259" key="5">
    <source>
        <dbReference type="Pfam" id="PF07992"/>
    </source>
</evidence>
<dbReference type="PANTHER" id="PTHR43557:SF2">
    <property type="entry name" value="RIESKE DOMAIN-CONTAINING PROTEIN-RELATED"/>
    <property type="match status" value="1"/>
</dbReference>
<name>A0ABT8SEV3_9BURK</name>
<reference evidence="7" key="1">
    <citation type="submission" date="2023-06" db="EMBL/GenBank/DDBJ databases">
        <authorList>
            <person name="Jiang Y."/>
            <person name="Liu Q."/>
        </authorList>
    </citation>
    <scope>NUCLEOTIDE SEQUENCE</scope>
    <source>
        <strain evidence="7">CGMCC 1.12090</strain>
    </source>
</reference>
<dbReference type="EMBL" id="JAUKVY010000029">
    <property type="protein sequence ID" value="MDO1536527.1"/>
    <property type="molecule type" value="Genomic_DNA"/>
</dbReference>
<dbReference type="PRINTS" id="PR00368">
    <property type="entry name" value="FADPNR"/>
</dbReference>
<proteinExistence type="predicted"/>
<evidence type="ECO:0000256" key="1">
    <source>
        <dbReference type="ARBA" id="ARBA00001974"/>
    </source>
</evidence>
<dbReference type="InterPro" id="IPR050446">
    <property type="entry name" value="FAD-oxidoreductase/Apoptosis"/>
</dbReference>
<evidence type="ECO:0000313" key="7">
    <source>
        <dbReference type="EMBL" id="MDO1536527.1"/>
    </source>
</evidence>
<protein>
    <submittedName>
        <fullName evidence="7">FAD-dependent oxidoreductase</fullName>
    </submittedName>
</protein>
<dbReference type="Gene3D" id="3.30.390.30">
    <property type="match status" value="1"/>
</dbReference>
<dbReference type="Pfam" id="PF14759">
    <property type="entry name" value="Reductase_C"/>
    <property type="match status" value="1"/>
</dbReference>
<evidence type="ECO:0000256" key="2">
    <source>
        <dbReference type="ARBA" id="ARBA00022630"/>
    </source>
</evidence>
<evidence type="ECO:0000259" key="6">
    <source>
        <dbReference type="Pfam" id="PF14759"/>
    </source>
</evidence>
<keyword evidence="3" id="KW-0274">FAD</keyword>
<feature type="domain" description="FAD/NAD(P)-binding" evidence="5">
    <location>
        <begin position="6"/>
        <end position="307"/>
    </location>
</feature>